<evidence type="ECO:0000313" key="1">
    <source>
        <dbReference type="EMBL" id="JAH47571.1"/>
    </source>
</evidence>
<name>A0A0E9T1U0_ANGAN</name>
<reference evidence="1" key="1">
    <citation type="submission" date="2014-11" db="EMBL/GenBank/DDBJ databases">
        <authorList>
            <person name="Amaro Gonzalez C."/>
        </authorList>
    </citation>
    <scope>NUCLEOTIDE SEQUENCE</scope>
</reference>
<sequence length="56" mass="6235">MKFVFSIKPSNESCEPHPISLSNDALPFLTAFFLTELMSVSCHLLHTCPGSCCHYC</sequence>
<dbReference type="EMBL" id="GBXM01061006">
    <property type="protein sequence ID" value="JAH47571.1"/>
    <property type="molecule type" value="Transcribed_RNA"/>
</dbReference>
<proteinExistence type="predicted"/>
<organism evidence="1">
    <name type="scientific">Anguilla anguilla</name>
    <name type="common">European freshwater eel</name>
    <name type="synonym">Muraena anguilla</name>
    <dbReference type="NCBI Taxonomy" id="7936"/>
    <lineage>
        <taxon>Eukaryota</taxon>
        <taxon>Metazoa</taxon>
        <taxon>Chordata</taxon>
        <taxon>Craniata</taxon>
        <taxon>Vertebrata</taxon>
        <taxon>Euteleostomi</taxon>
        <taxon>Actinopterygii</taxon>
        <taxon>Neopterygii</taxon>
        <taxon>Teleostei</taxon>
        <taxon>Anguilliformes</taxon>
        <taxon>Anguillidae</taxon>
        <taxon>Anguilla</taxon>
    </lineage>
</organism>
<accession>A0A0E9T1U0</accession>
<reference evidence="1" key="2">
    <citation type="journal article" date="2015" name="Fish Shellfish Immunol.">
        <title>Early steps in the European eel (Anguilla anguilla)-Vibrio vulnificus interaction in the gills: Role of the RtxA13 toxin.</title>
        <authorList>
            <person name="Callol A."/>
            <person name="Pajuelo D."/>
            <person name="Ebbesson L."/>
            <person name="Teles M."/>
            <person name="MacKenzie S."/>
            <person name="Amaro C."/>
        </authorList>
    </citation>
    <scope>NUCLEOTIDE SEQUENCE</scope>
</reference>
<protein>
    <submittedName>
        <fullName evidence="1">Uncharacterized protein</fullName>
    </submittedName>
</protein>
<dbReference type="AlphaFoldDB" id="A0A0E9T1U0"/>